<name>A0ABV5EJJ8_9ACTN</name>
<reference evidence="2 3" key="1">
    <citation type="submission" date="2024-01" db="EMBL/GenBank/DDBJ databases">
        <title>Genome mining of biosynthetic gene clusters to explore secondary metabolites of Streptomyces sp.</title>
        <authorList>
            <person name="Baig A."/>
            <person name="Ajitkumar Shintre N."/>
            <person name="Kumar H."/>
            <person name="Anbarasu A."/>
            <person name="Ramaiah S."/>
        </authorList>
    </citation>
    <scope>NUCLEOTIDE SEQUENCE [LARGE SCALE GENOMIC DNA]</scope>
    <source>
        <strain evidence="2 3">A57</strain>
    </source>
</reference>
<evidence type="ECO:0000256" key="1">
    <source>
        <dbReference type="SAM" id="MobiDB-lite"/>
    </source>
</evidence>
<keyword evidence="3" id="KW-1185">Reference proteome</keyword>
<evidence type="ECO:0000313" key="3">
    <source>
        <dbReference type="Proteomes" id="UP001585080"/>
    </source>
</evidence>
<dbReference type="RefSeq" id="WP_376735529.1">
    <property type="nucleotide sequence ID" value="NZ_JAYMRP010000038.1"/>
</dbReference>
<gene>
    <name evidence="2" type="ORF">VSS16_30610</name>
</gene>
<feature type="region of interest" description="Disordered" evidence="1">
    <location>
        <begin position="205"/>
        <end position="224"/>
    </location>
</feature>
<evidence type="ECO:0000313" key="2">
    <source>
        <dbReference type="EMBL" id="MFB8777025.1"/>
    </source>
</evidence>
<dbReference type="EMBL" id="JAYMRP010000038">
    <property type="protein sequence ID" value="MFB8777025.1"/>
    <property type="molecule type" value="Genomic_DNA"/>
</dbReference>
<protein>
    <submittedName>
        <fullName evidence="2">Uncharacterized protein</fullName>
    </submittedName>
</protein>
<proteinExistence type="predicted"/>
<organism evidence="2 3">
    <name type="scientific">Streptomyces broussonetiae</name>
    <dbReference type="NCBI Taxonomy" id="2686304"/>
    <lineage>
        <taxon>Bacteria</taxon>
        <taxon>Bacillati</taxon>
        <taxon>Actinomycetota</taxon>
        <taxon>Actinomycetes</taxon>
        <taxon>Kitasatosporales</taxon>
        <taxon>Streptomycetaceae</taxon>
        <taxon>Streptomyces</taxon>
    </lineage>
</organism>
<sequence>MSAARGNTAAKVKLRQHLARYEAMAPVFAPLAGVVRRLLAGERDPGAAVGLGPLDAPVAARALAALRGEVEVPVALWPALHLSLALGNFVGAAAGDPGTAQVTREQLAALRADPAFAPLAPVLAEILDGSRDPGLVDRPREPVQRAVVATVLHYLDGVGGEGWAEKVAVRREGGGMEQEPRVNDVRIGPDGELEFYDGAEWVPYPDLPDEAGPPSALWRPGDVS</sequence>
<comment type="caution">
    <text evidence="2">The sequence shown here is derived from an EMBL/GenBank/DDBJ whole genome shotgun (WGS) entry which is preliminary data.</text>
</comment>
<accession>A0ABV5EJJ8</accession>
<dbReference type="Proteomes" id="UP001585080">
    <property type="component" value="Unassembled WGS sequence"/>
</dbReference>